<evidence type="ECO:0000256" key="3">
    <source>
        <dbReference type="ARBA" id="ARBA00023277"/>
    </source>
</evidence>
<dbReference type="PANTHER" id="PTHR43739">
    <property type="entry name" value="XYLOGLUCANASE (EUROFUNG)"/>
    <property type="match status" value="1"/>
</dbReference>
<dbReference type="EMBL" id="JBHFNS010000092">
    <property type="protein sequence ID" value="MFB2938677.1"/>
    <property type="molecule type" value="Genomic_DNA"/>
</dbReference>
<protein>
    <submittedName>
        <fullName evidence="7">WD40/YVTN/BNR-like repeat-containing protein</fullName>
    </submittedName>
</protein>
<gene>
    <name evidence="7" type="ORF">ACE1B6_25785</name>
</gene>
<dbReference type="InterPro" id="IPR052025">
    <property type="entry name" value="Xyloglucanase_GH74"/>
</dbReference>
<evidence type="ECO:0000256" key="2">
    <source>
        <dbReference type="ARBA" id="ARBA00022801"/>
    </source>
</evidence>
<evidence type="ECO:0000256" key="1">
    <source>
        <dbReference type="ARBA" id="ARBA00022729"/>
    </source>
</evidence>
<dbReference type="InterPro" id="IPR015943">
    <property type="entry name" value="WD40/YVTN_repeat-like_dom_sf"/>
</dbReference>
<keyword evidence="3" id="KW-0119">Carbohydrate metabolism</keyword>
<evidence type="ECO:0000256" key="6">
    <source>
        <dbReference type="ARBA" id="ARBA00037986"/>
    </source>
</evidence>
<proteinExistence type="inferred from homology"/>
<dbReference type="SUPFAM" id="SSF110296">
    <property type="entry name" value="Oligoxyloglucan reducing end-specific cellobiohydrolase"/>
    <property type="match status" value="2"/>
</dbReference>
<comment type="caution">
    <text evidence="7">The sequence shown here is derived from an EMBL/GenBank/DDBJ whole genome shotgun (WGS) entry which is preliminary data.</text>
</comment>
<evidence type="ECO:0000256" key="5">
    <source>
        <dbReference type="ARBA" id="ARBA00023326"/>
    </source>
</evidence>
<organism evidence="7 8">
    <name type="scientific">Floridaenema fluviatile BLCC-F154</name>
    <dbReference type="NCBI Taxonomy" id="3153640"/>
    <lineage>
        <taxon>Bacteria</taxon>
        <taxon>Bacillati</taxon>
        <taxon>Cyanobacteriota</taxon>
        <taxon>Cyanophyceae</taxon>
        <taxon>Oscillatoriophycideae</taxon>
        <taxon>Aerosakkonematales</taxon>
        <taxon>Aerosakkonemataceae</taxon>
        <taxon>Floridanema</taxon>
        <taxon>Floridanema fluviatile</taxon>
    </lineage>
</organism>
<keyword evidence="5" id="KW-0624">Polysaccharide degradation</keyword>
<evidence type="ECO:0000256" key="4">
    <source>
        <dbReference type="ARBA" id="ARBA00023295"/>
    </source>
</evidence>
<dbReference type="CDD" id="cd15482">
    <property type="entry name" value="Sialidase_non-viral"/>
    <property type="match status" value="1"/>
</dbReference>
<keyword evidence="4" id="KW-0326">Glycosidase</keyword>
<dbReference type="PANTHER" id="PTHR43739:SF2">
    <property type="entry name" value="OLIGOXYLOGLUCAN-REDUCING END-SPECIFIC XYLOGLUCANASE-RELATED"/>
    <property type="match status" value="1"/>
</dbReference>
<evidence type="ECO:0000313" key="8">
    <source>
        <dbReference type="Proteomes" id="UP001576776"/>
    </source>
</evidence>
<comment type="similarity">
    <text evidence="6">Belongs to the glycosyl hydrolase 74 family.</text>
</comment>
<keyword evidence="2" id="KW-0378">Hydrolase</keyword>
<keyword evidence="8" id="KW-1185">Reference proteome</keyword>
<name>A0ABV4YIL0_9CYAN</name>
<sequence>MAKDKSVFTTATGEKYQWSSVKMGGGGFVTGVIVHPNSPDIVYVRTDVGGVFRWNVEERNWTQLIKADRLPNNISYSIESMAIAPQDPNILYIATGAYTKKNKNLNPGNLLKSSDRGNSWQVLNLSLPMGGNEFWRWTGERLAIDPNNSNLVYFGSRLNGLWKTEDGGKTWNQVNPSLVPTGNSHPETNQLAGITYVVFDANSGTINGKTKVIYAGVSGEGIYRSNDAGTTWELLTNGPAKDLVPQQAVVNNQGELITSFYGIKNKLDGGVWKFTPSGWQDITPKKERNYSAITVDPNKPNTIFVVTYPMTPEDIYRSDDGGKTWVVLKNTLNGINWWPNWSFYTLTGGIAISRSHPEQIWLTNGIGVWQTENANQQNVKWSAAVNGIEETVSFDAISTPKGASLITAIADFDGFRHDCLNAIPIKSHGNGIFNTTTSLAYSSNNPNFIVSVGANHHESWKIRAGFSVDNGKNWQNFPSIEQKTHPEELVFGNVAVSASNTKNIVWQPTKGKLPYFTKDGGRNWQKIDFFSDEKIGGGVHTDLWNPQKALAADSVKDGTFYIYHHRRGQLIRTDDGGETWQIVNEKLPAEVWRGANLRSAPNMKGEIWLSLKDRGLYRSSNFGQDFTKVDSVEEANVLGFGKAAPNVSNPTIFVQGKVKGGVGVFRSTDLGTSWVKIVDYPDGNFSGTLTLVGDMNVFGRVFLGTDGNGFIYGELMDR</sequence>
<dbReference type="Proteomes" id="UP001576776">
    <property type="component" value="Unassembled WGS sequence"/>
</dbReference>
<reference evidence="7 8" key="1">
    <citation type="submission" date="2024-09" db="EMBL/GenBank/DDBJ databases">
        <title>Floridaenema gen nov. (Aerosakkonemataceae, Aerosakkonematales ord. nov., Cyanobacteria) from benthic tropical and subtropical fresh waters, with the description of four new species.</title>
        <authorList>
            <person name="Moretto J.A."/>
            <person name="Berthold D.E."/>
            <person name="Lefler F.W."/>
            <person name="Huang I.-S."/>
            <person name="Laughinghouse H. IV."/>
        </authorList>
    </citation>
    <scope>NUCLEOTIDE SEQUENCE [LARGE SCALE GENOMIC DNA]</scope>
    <source>
        <strain evidence="7 8">BLCC-F154</strain>
    </source>
</reference>
<keyword evidence="1" id="KW-0732">Signal</keyword>
<dbReference type="Gene3D" id="2.130.10.10">
    <property type="entry name" value="YVTN repeat-like/Quinoprotein amine dehydrogenase"/>
    <property type="match status" value="2"/>
</dbReference>
<evidence type="ECO:0000313" key="7">
    <source>
        <dbReference type="EMBL" id="MFB2938677.1"/>
    </source>
</evidence>
<accession>A0ABV4YIL0</accession>